<organism evidence="3 4">
    <name type="scientific">Actinomyces urogenitalis</name>
    <dbReference type="NCBI Taxonomy" id="103621"/>
    <lineage>
        <taxon>Bacteria</taxon>
        <taxon>Bacillati</taxon>
        <taxon>Actinomycetota</taxon>
        <taxon>Actinomycetes</taxon>
        <taxon>Actinomycetales</taxon>
        <taxon>Actinomycetaceae</taxon>
        <taxon>Actinomyces</taxon>
    </lineage>
</organism>
<feature type="domain" description="HTH cro/C1-type" evidence="2">
    <location>
        <begin position="54"/>
        <end position="101"/>
    </location>
</feature>
<dbReference type="PROSITE" id="PS50943">
    <property type="entry name" value="HTH_CROC1"/>
    <property type="match status" value="1"/>
</dbReference>
<evidence type="ECO:0000256" key="1">
    <source>
        <dbReference type="SAM" id="MobiDB-lite"/>
    </source>
</evidence>
<dbReference type="GeneID" id="81708686"/>
<dbReference type="InterPro" id="IPR010982">
    <property type="entry name" value="Lambda_DNA-bd_dom_sf"/>
</dbReference>
<dbReference type="SUPFAM" id="SSF47413">
    <property type="entry name" value="lambda repressor-like DNA-binding domains"/>
    <property type="match status" value="1"/>
</dbReference>
<feature type="region of interest" description="Disordered" evidence="1">
    <location>
        <begin position="109"/>
        <end position="129"/>
    </location>
</feature>
<dbReference type="Pfam" id="PF13560">
    <property type="entry name" value="HTH_31"/>
    <property type="match status" value="1"/>
</dbReference>
<feature type="compositionally biased region" description="Low complexity" evidence="1">
    <location>
        <begin position="8"/>
        <end position="20"/>
    </location>
</feature>
<dbReference type="AlphaFoldDB" id="A0A2I1KSI9"/>
<dbReference type="CDD" id="cd00093">
    <property type="entry name" value="HTH_XRE"/>
    <property type="match status" value="1"/>
</dbReference>
<dbReference type="Gene3D" id="3.30.450.180">
    <property type="match status" value="1"/>
</dbReference>
<evidence type="ECO:0000259" key="2">
    <source>
        <dbReference type="PROSITE" id="PS50943"/>
    </source>
</evidence>
<dbReference type="RefSeq" id="WP_052039783.1">
    <property type="nucleotide sequence ID" value="NZ_JADNGB010000004.1"/>
</dbReference>
<feature type="region of interest" description="Disordered" evidence="1">
    <location>
        <begin position="1"/>
        <end position="21"/>
    </location>
</feature>
<dbReference type="Pfam" id="PF17765">
    <property type="entry name" value="MLTR_LBD"/>
    <property type="match status" value="1"/>
</dbReference>
<dbReference type="InterPro" id="IPR001387">
    <property type="entry name" value="Cro/C1-type_HTH"/>
</dbReference>
<evidence type="ECO:0000313" key="3">
    <source>
        <dbReference type="EMBL" id="PKY98568.1"/>
    </source>
</evidence>
<gene>
    <name evidence="3" type="ORF">CYJ26_07040</name>
</gene>
<evidence type="ECO:0000313" key="4">
    <source>
        <dbReference type="Proteomes" id="UP000234778"/>
    </source>
</evidence>
<proteinExistence type="predicted"/>
<dbReference type="EMBL" id="PKHA01000006">
    <property type="protein sequence ID" value="PKY98568.1"/>
    <property type="molecule type" value="Genomic_DNA"/>
</dbReference>
<dbReference type="Gene3D" id="1.10.260.40">
    <property type="entry name" value="lambda repressor-like DNA-binding domains"/>
    <property type="match status" value="1"/>
</dbReference>
<sequence>MTSTGRPAATHATATSSTTDARAEIKSFLTTRRARVTPEMVALPVGGGHRRVPGLRREEVAMLTGVSVDYYTRLERGNMSGASQEVLEAIAGALLLDDAERHHLFDLAQAVSPTGQTRRRSQRPAHRSVRPGVQWILDSTPNPAAVRDAVGTYVAANDLARALYSPLFLDPCEAVRSPHPNMARFMFLDERSRSFFPTWEQGAEDLVAMLRLAAGADPAQPGLQALIGELSTTSREFATLWARHDVRYMCRGEKIINHPVVGEIHLAYEPATMGTAPDLTMLLYGVEPGSPSADALALLSTWAATELAPAREREVAAGH</sequence>
<dbReference type="InterPro" id="IPR041413">
    <property type="entry name" value="MLTR_LBD"/>
</dbReference>
<protein>
    <submittedName>
        <fullName evidence="3">XRE family transcriptional regulator</fullName>
    </submittedName>
</protein>
<dbReference type="PANTHER" id="PTHR35010:SF2">
    <property type="entry name" value="BLL4672 PROTEIN"/>
    <property type="match status" value="1"/>
</dbReference>
<accession>A0A2I1KSI9</accession>
<feature type="compositionally biased region" description="Basic residues" evidence="1">
    <location>
        <begin position="117"/>
        <end position="129"/>
    </location>
</feature>
<dbReference type="Proteomes" id="UP000234778">
    <property type="component" value="Unassembled WGS sequence"/>
</dbReference>
<dbReference type="SMART" id="SM00530">
    <property type="entry name" value="HTH_XRE"/>
    <property type="match status" value="1"/>
</dbReference>
<dbReference type="PANTHER" id="PTHR35010">
    <property type="entry name" value="BLL4672 PROTEIN-RELATED"/>
    <property type="match status" value="1"/>
</dbReference>
<comment type="caution">
    <text evidence="3">The sequence shown here is derived from an EMBL/GenBank/DDBJ whole genome shotgun (WGS) entry which is preliminary data.</text>
</comment>
<reference evidence="3 4" key="1">
    <citation type="submission" date="2017-12" db="EMBL/GenBank/DDBJ databases">
        <title>Phylogenetic diversity of female urinary microbiome.</title>
        <authorList>
            <person name="Thomas-White K."/>
            <person name="Wolfe A.J."/>
        </authorList>
    </citation>
    <scope>NUCLEOTIDE SEQUENCE [LARGE SCALE GENOMIC DNA]</scope>
    <source>
        <strain evidence="3 4">UMB0319</strain>
    </source>
</reference>
<dbReference type="GO" id="GO:0003677">
    <property type="term" value="F:DNA binding"/>
    <property type="evidence" value="ECO:0007669"/>
    <property type="project" value="InterPro"/>
</dbReference>
<name>A0A2I1KSI9_9ACTO</name>